<proteinExistence type="inferred from homology"/>
<dbReference type="GO" id="GO:0046872">
    <property type="term" value="F:metal ion binding"/>
    <property type="evidence" value="ECO:0007669"/>
    <property type="project" value="UniProtKB-KW"/>
</dbReference>
<dbReference type="AlphaFoldDB" id="A0AAF1K7L0"/>
<dbReference type="Gene3D" id="3.20.20.60">
    <property type="entry name" value="Phosphoenolpyruvate-binding domains"/>
    <property type="match status" value="1"/>
</dbReference>
<name>A0AAF1K7L0_9PROT</name>
<dbReference type="Pfam" id="PF03328">
    <property type="entry name" value="HpcH_HpaI"/>
    <property type="match status" value="1"/>
</dbReference>
<dbReference type="InterPro" id="IPR040442">
    <property type="entry name" value="Pyrv_kinase-like_dom_sf"/>
</dbReference>
<comment type="similarity">
    <text evidence="1">Belongs to the HpcH/HpaI aldolase family.</text>
</comment>
<dbReference type="InterPro" id="IPR005000">
    <property type="entry name" value="Aldolase/citrate-lyase_domain"/>
</dbReference>
<comment type="caution">
    <text evidence="5">The sequence shown here is derived from an EMBL/GenBank/DDBJ whole genome shotgun (WGS) entry which is preliminary data.</text>
</comment>
<dbReference type="Proteomes" id="UP001196068">
    <property type="component" value="Unassembled WGS sequence"/>
</dbReference>
<dbReference type="EMBL" id="JAAEDH010000026">
    <property type="protein sequence ID" value="MBR0657111.1"/>
    <property type="molecule type" value="Genomic_DNA"/>
</dbReference>
<evidence type="ECO:0000256" key="2">
    <source>
        <dbReference type="ARBA" id="ARBA00022723"/>
    </source>
</evidence>
<organism evidence="5 6">
    <name type="scientific">Plastoroseomonas arctica</name>
    <dbReference type="NCBI Taxonomy" id="1509237"/>
    <lineage>
        <taxon>Bacteria</taxon>
        <taxon>Pseudomonadati</taxon>
        <taxon>Pseudomonadota</taxon>
        <taxon>Alphaproteobacteria</taxon>
        <taxon>Acetobacterales</taxon>
        <taxon>Acetobacteraceae</taxon>
        <taxon>Plastoroseomonas</taxon>
    </lineage>
</organism>
<keyword evidence="3" id="KW-0456">Lyase</keyword>
<feature type="domain" description="HpcH/HpaI aldolase/citrate lyase" evidence="4">
    <location>
        <begin position="25"/>
        <end position="242"/>
    </location>
</feature>
<evidence type="ECO:0000259" key="4">
    <source>
        <dbReference type="Pfam" id="PF03328"/>
    </source>
</evidence>
<keyword evidence="6" id="KW-1185">Reference proteome</keyword>
<dbReference type="GO" id="GO:0016832">
    <property type="term" value="F:aldehyde-lyase activity"/>
    <property type="evidence" value="ECO:0007669"/>
    <property type="project" value="TreeGrafter"/>
</dbReference>
<accession>A0AAF1K7L0</accession>
<dbReference type="PANTHER" id="PTHR30502">
    <property type="entry name" value="2-KETO-3-DEOXY-L-RHAMNONATE ALDOLASE"/>
    <property type="match status" value="1"/>
</dbReference>
<sequence length="261" mass="27333">MDNPVLRSLRDGKPAFGMSVRMTRSADIARIARATGHDFLFIDTQHAIFDIETIAHIAQTALAIGVAPVVRVRGVDDPDIALLLDNGVSGIVFPDISTVAQARRAVEIVRFPPLGKRSVSGGYVQFDFRTRPVGEAVAELQAATLLVCMIETVEGLENVEAIAAVPGIDVLHVGSNDLLVGMGKAGQFDDSAIVTAQDRVIAAARANGIFAGCGGNRDVARQAEAVRRGALFLTTQSDIALLAAAAGAWTAGLRKALGDAP</sequence>
<keyword evidence="2" id="KW-0479">Metal-binding</keyword>
<evidence type="ECO:0000313" key="5">
    <source>
        <dbReference type="EMBL" id="MBR0657111.1"/>
    </source>
</evidence>
<dbReference type="SUPFAM" id="SSF51621">
    <property type="entry name" value="Phosphoenolpyruvate/pyruvate domain"/>
    <property type="match status" value="1"/>
</dbReference>
<evidence type="ECO:0000256" key="1">
    <source>
        <dbReference type="ARBA" id="ARBA00005568"/>
    </source>
</evidence>
<reference evidence="5" key="1">
    <citation type="submission" date="2020-01" db="EMBL/GenBank/DDBJ databases">
        <authorList>
            <person name="Rat A."/>
        </authorList>
    </citation>
    <scope>NUCLEOTIDE SEQUENCE</scope>
    <source>
        <strain evidence="5">LMG 28251</strain>
    </source>
</reference>
<dbReference type="InterPro" id="IPR015813">
    <property type="entry name" value="Pyrv/PenolPyrv_kinase-like_dom"/>
</dbReference>
<protein>
    <submittedName>
        <fullName evidence="5">Aldolase</fullName>
    </submittedName>
</protein>
<dbReference type="GO" id="GO:0005737">
    <property type="term" value="C:cytoplasm"/>
    <property type="evidence" value="ECO:0007669"/>
    <property type="project" value="TreeGrafter"/>
</dbReference>
<evidence type="ECO:0000256" key="3">
    <source>
        <dbReference type="ARBA" id="ARBA00023239"/>
    </source>
</evidence>
<gene>
    <name evidence="5" type="ORF">GXW79_18690</name>
</gene>
<evidence type="ECO:0000313" key="6">
    <source>
        <dbReference type="Proteomes" id="UP001196068"/>
    </source>
</evidence>
<dbReference type="InterPro" id="IPR050251">
    <property type="entry name" value="HpcH-HpaI_aldolase"/>
</dbReference>
<reference evidence="5" key="2">
    <citation type="journal article" date="2021" name="Syst. Appl. Microbiol.">
        <title>Roseomonas hellenica sp. nov., isolated from roots of wild-growing Alkanna tinctoria.</title>
        <authorList>
            <person name="Rat A."/>
            <person name="Naranjo H.D."/>
            <person name="Lebbe L."/>
            <person name="Cnockaert M."/>
            <person name="Krigas N."/>
            <person name="Grigoriadou K."/>
            <person name="Maloupa E."/>
            <person name="Willems A."/>
        </authorList>
    </citation>
    <scope>NUCLEOTIDE SEQUENCE</scope>
    <source>
        <strain evidence="5">LMG 28251</strain>
    </source>
</reference>
<dbReference type="PANTHER" id="PTHR30502:SF0">
    <property type="entry name" value="PHOSPHOENOLPYRUVATE CARBOXYLASE FAMILY PROTEIN"/>
    <property type="match status" value="1"/>
</dbReference>